<dbReference type="AlphaFoldDB" id="A0A9X7GH45"/>
<dbReference type="Proteomes" id="UP000222944">
    <property type="component" value="Unassembled WGS sequence"/>
</dbReference>
<accession>A0A9X7GH45</accession>
<evidence type="ECO:0008006" key="3">
    <source>
        <dbReference type="Google" id="ProtNLM"/>
    </source>
</evidence>
<comment type="caution">
    <text evidence="1">The sequence shown here is derived from an EMBL/GenBank/DDBJ whole genome shotgun (WGS) entry which is preliminary data.</text>
</comment>
<sequence length="359" mass="41498">MFNGFIKNFLHYLVLRGTDTFDKEDFEEKFEGHGVEWFLNYNKISLGIDNLLKLSIRDRSLLYDAFCTDINFASSIDSEDFEFKFPLLPLHIRIVAKPFFEALYDDILGGTTGIRMNSMSISYLKREHVRKGFFDKNRKRCRNINSTCPACLGEISPKGEDGYADLDHYLTKSVYPVLSLSSDNLIPICKTCNQSTVKGSKNPLQDYQMKGGLLNIFIPYHRVGIDFIEIDIESKEPDEQVKLRAKREMETQSDRISNFENLFNLNERWTGKINSSINEVIAYAVLDSVLESANNSLGLITEELVRGELRKRHKSSRRSYQTAPDMFLHAEYLRIIMNDPAKFKGFFYYILELALLECN</sequence>
<protein>
    <recommendedName>
        <fullName evidence="3">HNH endonuclease</fullName>
    </recommendedName>
</protein>
<dbReference type="Gene3D" id="1.10.30.50">
    <property type="match status" value="1"/>
</dbReference>
<proteinExistence type="predicted"/>
<evidence type="ECO:0000313" key="2">
    <source>
        <dbReference type="Proteomes" id="UP000222944"/>
    </source>
</evidence>
<organism evidence="1 2">
    <name type="scientific">Bacillus thuringiensis</name>
    <dbReference type="NCBI Taxonomy" id="1428"/>
    <lineage>
        <taxon>Bacteria</taxon>
        <taxon>Bacillati</taxon>
        <taxon>Bacillota</taxon>
        <taxon>Bacilli</taxon>
        <taxon>Bacillales</taxon>
        <taxon>Bacillaceae</taxon>
        <taxon>Bacillus</taxon>
        <taxon>Bacillus cereus group</taxon>
    </lineage>
</organism>
<name>A0A9X7GH45_BACTU</name>
<gene>
    <name evidence="1" type="ORF">CN899_21935</name>
</gene>
<reference evidence="1 2" key="1">
    <citation type="submission" date="2017-09" db="EMBL/GenBank/DDBJ databases">
        <title>Large-scale bioinformatics analysis of Bacillus genomes uncovers conserved roles of natural products in bacterial physiology.</title>
        <authorList>
            <consortium name="Agbiome Team Llc"/>
            <person name="Bleich R.M."/>
            <person name="Grubbs K.J."/>
            <person name="Santa Maria K.C."/>
            <person name="Allen S.E."/>
            <person name="Farag S."/>
            <person name="Shank E.A."/>
            <person name="Bowers A."/>
        </authorList>
    </citation>
    <scope>NUCLEOTIDE SEQUENCE [LARGE SCALE GENOMIC DNA]</scope>
    <source>
        <strain evidence="1 2">AFS058004</strain>
    </source>
</reference>
<evidence type="ECO:0000313" key="1">
    <source>
        <dbReference type="EMBL" id="PGH80386.1"/>
    </source>
</evidence>
<dbReference type="EMBL" id="NUFN01000032">
    <property type="protein sequence ID" value="PGH80386.1"/>
    <property type="molecule type" value="Genomic_DNA"/>
</dbReference>
<dbReference type="RefSeq" id="WP_053564070.1">
    <property type="nucleotide sequence ID" value="NZ_NUFN01000032.1"/>
</dbReference>